<gene>
    <name evidence="3" type="ORF">K490DRAFT_36739</name>
</gene>
<name>A0A6A5YDP1_9PEZI</name>
<evidence type="ECO:0000256" key="1">
    <source>
        <dbReference type="ARBA" id="ARBA00038473"/>
    </source>
</evidence>
<feature type="non-terminal residue" evidence="3">
    <location>
        <position position="1"/>
    </location>
</feature>
<accession>A0A6A5YDP1</accession>
<feature type="domain" description="Beta-lactamase-related" evidence="2">
    <location>
        <begin position="6"/>
        <end position="332"/>
    </location>
</feature>
<dbReference type="SUPFAM" id="SSF56601">
    <property type="entry name" value="beta-lactamase/transpeptidase-like"/>
    <property type="match status" value="1"/>
</dbReference>
<dbReference type="Gene3D" id="3.40.710.10">
    <property type="entry name" value="DD-peptidase/beta-lactamase superfamily"/>
    <property type="match status" value="1"/>
</dbReference>
<keyword evidence="4" id="KW-1185">Reference proteome</keyword>
<reference evidence="3" key="1">
    <citation type="journal article" date="2020" name="Stud. Mycol.">
        <title>101 Dothideomycetes genomes: a test case for predicting lifestyles and emergence of pathogens.</title>
        <authorList>
            <person name="Haridas S."/>
            <person name="Albert R."/>
            <person name="Binder M."/>
            <person name="Bloem J."/>
            <person name="Labutti K."/>
            <person name="Salamov A."/>
            <person name="Andreopoulos B."/>
            <person name="Baker S."/>
            <person name="Barry K."/>
            <person name="Bills G."/>
            <person name="Bluhm B."/>
            <person name="Cannon C."/>
            <person name="Castanera R."/>
            <person name="Culley D."/>
            <person name="Daum C."/>
            <person name="Ezra D."/>
            <person name="Gonzalez J."/>
            <person name="Henrissat B."/>
            <person name="Kuo A."/>
            <person name="Liang C."/>
            <person name="Lipzen A."/>
            <person name="Lutzoni F."/>
            <person name="Magnuson J."/>
            <person name="Mondo S."/>
            <person name="Nolan M."/>
            <person name="Ohm R."/>
            <person name="Pangilinan J."/>
            <person name="Park H.-J."/>
            <person name="Ramirez L."/>
            <person name="Alfaro M."/>
            <person name="Sun H."/>
            <person name="Tritt A."/>
            <person name="Yoshinaga Y."/>
            <person name="Zwiers L.-H."/>
            <person name="Turgeon B."/>
            <person name="Goodwin S."/>
            <person name="Spatafora J."/>
            <person name="Crous P."/>
            <person name="Grigoriev I."/>
        </authorList>
    </citation>
    <scope>NUCLEOTIDE SEQUENCE</scope>
    <source>
        <strain evidence="3">CBS 121410</strain>
    </source>
</reference>
<evidence type="ECO:0000313" key="3">
    <source>
        <dbReference type="EMBL" id="KAF2089596.1"/>
    </source>
</evidence>
<dbReference type="Proteomes" id="UP000799776">
    <property type="component" value="Unassembled WGS sequence"/>
</dbReference>
<organism evidence="3 4">
    <name type="scientific">Saccharata proteae CBS 121410</name>
    <dbReference type="NCBI Taxonomy" id="1314787"/>
    <lineage>
        <taxon>Eukaryota</taxon>
        <taxon>Fungi</taxon>
        <taxon>Dikarya</taxon>
        <taxon>Ascomycota</taxon>
        <taxon>Pezizomycotina</taxon>
        <taxon>Dothideomycetes</taxon>
        <taxon>Dothideomycetes incertae sedis</taxon>
        <taxon>Botryosphaeriales</taxon>
        <taxon>Saccharataceae</taxon>
        <taxon>Saccharata</taxon>
    </lineage>
</organism>
<dbReference type="InterPro" id="IPR051478">
    <property type="entry name" value="Beta-lactamase-like_AB/R"/>
</dbReference>
<evidence type="ECO:0000259" key="2">
    <source>
        <dbReference type="Pfam" id="PF00144"/>
    </source>
</evidence>
<protein>
    <submittedName>
        <fullName evidence="3">Beta-lactamase/transpeptidase-like protein</fullName>
    </submittedName>
</protein>
<evidence type="ECO:0000313" key="4">
    <source>
        <dbReference type="Proteomes" id="UP000799776"/>
    </source>
</evidence>
<dbReference type="PANTHER" id="PTHR22935">
    <property type="entry name" value="PENICILLIN-BINDING PROTEIN"/>
    <property type="match status" value="1"/>
</dbReference>
<dbReference type="EMBL" id="ML978714">
    <property type="protein sequence ID" value="KAF2089596.1"/>
    <property type="molecule type" value="Genomic_DNA"/>
</dbReference>
<comment type="similarity">
    <text evidence="1">Belongs to the beta-lactamase family.</text>
</comment>
<dbReference type="InterPro" id="IPR001466">
    <property type="entry name" value="Beta-lactam-related"/>
</dbReference>
<dbReference type="AlphaFoldDB" id="A0A6A5YDP1"/>
<dbReference type="Pfam" id="PF00144">
    <property type="entry name" value="Beta-lactamase"/>
    <property type="match status" value="1"/>
</dbReference>
<dbReference type="InterPro" id="IPR012338">
    <property type="entry name" value="Beta-lactam/transpept-like"/>
</dbReference>
<dbReference type="OrthoDB" id="10250282at2759"/>
<sequence>LNETGDNANAAKVDSDSIFRIASLSKNVVLTSALTVANQSRSQSFLPRLTLDTLLRDVLPSFGLPKDDWEYGGSEITLSMLASESSGLPREGYQTDFNIVTDFSRASSVVIGNDWADASPDDVVENIKRRGLIFAPSQRPSYSNAGFSLLGFAVANYRNQLRDTNLTWSDVATDDILQPLNMTNSFFGSIPDALVPYISVPGTDNWVDLFIGPGYDPAGGMWSSANDLVKYIHDLWLKPEPELITAVQRRTVLQPRLWLSDGEQEVGPAWEITIVKPETSVFLPSPETDDPRYKIFGKSGDGGGSHSYIDIVPDLGYGIAVVSSEGAPPSANYTHIQPLSVALAAHDLLIPAFRAAYSSMLGAEYAGNYTLAGANSTTAANHALVELDGNILYLRNLVYNNVSALLRLDQTGWTDTDHAVFFSTPQGTGLIPSPIGDGQSFRMMIESTLCDYFDFDGYTDQNGWGLDRVKFVEGPDGMELHYPPLNAVLVRIKE</sequence>
<proteinExistence type="inferred from homology"/>
<dbReference type="PANTHER" id="PTHR22935:SF95">
    <property type="entry name" value="BETA-LACTAMASE-LIKE 1-RELATED"/>
    <property type="match status" value="1"/>
</dbReference>